<dbReference type="PROSITE" id="PS51257">
    <property type="entry name" value="PROKAR_LIPOPROTEIN"/>
    <property type="match status" value="1"/>
</dbReference>
<evidence type="ECO:0000313" key="2">
    <source>
        <dbReference type="EMBL" id="SCU98170.1"/>
    </source>
</evidence>
<protein>
    <submittedName>
        <fullName evidence="2">Putative lipoprotein</fullName>
    </submittedName>
</protein>
<proteinExistence type="predicted"/>
<dbReference type="Gene3D" id="3.30.70.2060">
    <property type="match status" value="1"/>
</dbReference>
<dbReference type="AlphaFoldDB" id="A0A1K0J2H8"/>
<feature type="signal peptide" evidence="1">
    <location>
        <begin position="1"/>
        <end position="19"/>
    </location>
</feature>
<reference evidence="2" key="1">
    <citation type="submission" date="2016-09" db="EMBL/GenBank/DDBJ databases">
        <authorList>
            <person name="Capua I."/>
            <person name="De Benedictis P."/>
            <person name="Joannis T."/>
            <person name="Lombin L.H."/>
            <person name="Cattoli G."/>
        </authorList>
    </citation>
    <scope>NUCLEOTIDE SEQUENCE</scope>
    <source>
        <strain evidence="2">B9</strain>
    </source>
</reference>
<accession>A0A1K0J2H8</accession>
<evidence type="ECO:0000256" key="1">
    <source>
        <dbReference type="SAM" id="SignalP"/>
    </source>
</evidence>
<dbReference type="EMBL" id="FMSH01000497">
    <property type="protein sequence ID" value="SCU98170.1"/>
    <property type="molecule type" value="Genomic_DNA"/>
</dbReference>
<dbReference type="SUPFAM" id="SSF160387">
    <property type="entry name" value="NosL/MerB-like"/>
    <property type="match status" value="1"/>
</dbReference>
<name>A0A1K0J2H8_CUPNE</name>
<sequence>MRVNRRQLLLATFALGAQAALTACARKTAQAVVPVDFDAASTCDLDGMLLAHYPGPKGQIHFAGDSRPTWYCDTVEMFSTLLKPEQVRTVQGVFVQDMELADWGQPRGHWFDARTGTYVLGSRRRGPMGPTIVSFHQEAAARKFAASFGGEVMRFAAVKPEMLELCGGALHDSRM</sequence>
<feature type="chain" id="PRO_5013312519" evidence="1">
    <location>
        <begin position="20"/>
        <end position="175"/>
    </location>
</feature>
<organism evidence="2">
    <name type="scientific">Cupriavidus necator</name>
    <name type="common">Alcaligenes eutrophus</name>
    <name type="synonym">Ralstonia eutropha</name>
    <dbReference type="NCBI Taxonomy" id="106590"/>
    <lineage>
        <taxon>Bacteria</taxon>
        <taxon>Pseudomonadati</taxon>
        <taxon>Pseudomonadota</taxon>
        <taxon>Betaproteobacteria</taxon>
        <taxon>Burkholderiales</taxon>
        <taxon>Burkholderiaceae</taxon>
        <taxon>Cupriavidus</taxon>
    </lineage>
</organism>
<dbReference type="PROSITE" id="PS51318">
    <property type="entry name" value="TAT"/>
    <property type="match status" value="1"/>
</dbReference>
<dbReference type="PANTHER" id="PTHR41247">
    <property type="entry name" value="HTH-TYPE TRANSCRIPTIONAL REPRESSOR YCNK"/>
    <property type="match status" value="1"/>
</dbReference>
<dbReference type="InterPro" id="IPR008719">
    <property type="entry name" value="N2O_reductase_NosL"/>
</dbReference>
<dbReference type="PANTHER" id="PTHR41247:SF1">
    <property type="entry name" value="HTH-TYPE TRANSCRIPTIONAL REPRESSOR YCNK"/>
    <property type="match status" value="1"/>
</dbReference>
<dbReference type="Gene3D" id="3.30.70.2050">
    <property type="match status" value="1"/>
</dbReference>
<keyword evidence="2" id="KW-0449">Lipoprotein</keyword>
<dbReference type="RefSeq" id="WP_340530087.1">
    <property type="nucleotide sequence ID" value="NZ_FMSH01000497.1"/>
</dbReference>
<gene>
    <name evidence="2" type="primary">nosL</name>
    <name evidence="2" type="ORF">CNECB9_5460037</name>
</gene>
<dbReference type="Pfam" id="PF05573">
    <property type="entry name" value="NosL"/>
    <property type="match status" value="1"/>
</dbReference>
<keyword evidence="1" id="KW-0732">Signal</keyword>
<dbReference type="InterPro" id="IPR006311">
    <property type="entry name" value="TAT_signal"/>
</dbReference>